<sequence length="527" mass="58215">MSHGTLSASQSQSQLSTPPIPIWVGLLGVLCAAMAGGMAWGIRGQYGHESGAMIAGALVGFTLILFFAPHITNLTGARAVAMMTVAVGIGGSMTYGQTVGLTHDGPLVGHWGALRWGLLGLFIKGGIWIAIAATFFGMGLGGKRYRWWEIGLLMPALICLMFLGIWVLNTPFDPETKQLPALYFSDSWFFEPEPEVLPDGYQPLKPRFEMWGGLLFAWIGLTAYVSFIRHDKLARNLALIGFVAGGLGFSGGQCVQAYHAWNPETFQTEIWSTMHINWWNMMETSFGLIFGTILAIGVWFNRHLISSGSQSDEVTIAPPWEITLCVIHIILLVAAEFWPLPKQIFWLSQIYIQWGLVMSTIPLIGIVGGRYWPYLMTLPVLTIPIAGKTMRGLAYAGEPTISVGFGALVLMAIPIGIATIAAAFLISAQLRRQSVRAMAAWGLLVTSWLFYGLNCAFFHFGWPWNYLLQWPPQFVAMIDFVRDRSQWDGRTHSGLIFALFVSCLTVASLWGLVSAWRQKNDRIVEEA</sequence>
<feature type="transmembrane region" description="Helical" evidence="1">
    <location>
        <begin position="79"/>
        <end position="96"/>
    </location>
</feature>
<feature type="transmembrane region" description="Helical" evidence="1">
    <location>
        <begin position="20"/>
        <end position="40"/>
    </location>
</feature>
<keyword evidence="1" id="KW-1133">Transmembrane helix</keyword>
<feature type="transmembrane region" description="Helical" evidence="1">
    <location>
        <begin position="52"/>
        <end position="72"/>
    </location>
</feature>
<reference evidence="2 3" key="1">
    <citation type="submission" date="2019-02" db="EMBL/GenBank/DDBJ databases">
        <title>Deep-cultivation of Planctomycetes and their phenomic and genomic characterization uncovers novel biology.</title>
        <authorList>
            <person name="Wiegand S."/>
            <person name="Jogler M."/>
            <person name="Boedeker C."/>
            <person name="Pinto D."/>
            <person name="Vollmers J."/>
            <person name="Rivas-Marin E."/>
            <person name="Kohn T."/>
            <person name="Peeters S.H."/>
            <person name="Heuer A."/>
            <person name="Rast P."/>
            <person name="Oberbeckmann S."/>
            <person name="Bunk B."/>
            <person name="Jeske O."/>
            <person name="Meyerdierks A."/>
            <person name="Storesund J.E."/>
            <person name="Kallscheuer N."/>
            <person name="Luecker S."/>
            <person name="Lage O.M."/>
            <person name="Pohl T."/>
            <person name="Merkel B.J."/>
            <person name="Hornburger P."/>
            <person name="Mueller R.-W."/>
            <person name="Bruemmer F."/>
            <person name="Labrenz M."/>
            <person name="Spormann A.M."/>
            <person name="Op den Camp H."/>
            <person name="Overmann J."/>
            <person name="Amann R."/>
            <person name="Jetten M.S.M."/>
            <person name="Mascher T."/>
            <person name="Medema M.H."/>
            <person name="Devos D.P."/>
            <person name="Kaster A.-K."/>
            <person name="Ovreas L."/>
            <person name="Rohde M."/>
            <person name="Galperin M.Y."/>
            <person name="Jogler C."/>
        </authorList>
    </citation>
    <scope>NUCLEOTIDE SEQUENCE [LARGE SCALE GENOMIC DNA]</scope>
    <source>
        <strain evidence="2 3">Mal52</strain>
    </source>
</reference>
<proteinExistence type="predicted"/>
<feature type="transmembrane region" description="Helical" evidence="1">
    <location>
        <begin position="320"/>
        <end position="338"/>
    </location>
</feature>
<dbReference type="EMBL" id="CP036276">
    <property type="protein sequence ID" value="QDU45917.1"/>
    <property type="molecule type" value="Genomic_DNA"/>
</dbReference>
<dbReference type="Proteomes" id="UP000319383">
    <property type="component" value="Chromosome"/>
</dbReference>
<evidence type="ECO:0000313" key="2">
    <source>
        <dbReference type="EMBL" id="QDU45917.1"/>
    </source>
</evidence>
<feature type="transmembrane region" description="Helical" evidence="1">
    <location>
        <begin position="401"/>
        <end position="426"/>
    </location>
</feature>
<evidence type="ECO:0000256" key="1">
    <source>
        <dbReference type="SAM" id="Phobius"/>
    </source>
</evidence>
<feature type="transmembrane region" description="Helical" evidence="1">
    <location>
        <begin position="494"/>
        <end position="513"/>
    </location>
</feature>
<keyword evidence="1" id="KW-0472">Membrane</keyword>
<accession>A0A517ZTV9</accession>
<organism evidence="2 3">
    <name type="scientific">Symmachiella dynata</name>
    <dbReference type="NCBI Taxonomy" id="2527995"/>
    <lineage>
        <taxon>Bacteria</taxon>
        <taxon>Pseudomonadati</taxon>
        <taxon>Planctomycetota</taxon>
        <taxon>Planctomycetia</taxon>
        <taxon>Planctomycetales</taxon>
        <taxon>Planctomycetaceae</taxon>
        <taxon>Symmachiella</taxon>
    </lineage>
</organism>
<dbReference type="RefSeq" id="WP_145378450.1">
    <property type="nucleotide sequence ID" value="NZ_CP036276.1"/>
</dbReference>
<feature type="transmembrane region" description="Helical" evidence="1">
    <location>
        <begin position="210"/>
        <end position="228"/>
    </location>
</feature>
<feature type="transmembrane region" description="Helical" evidence="1">
    <location>
        <begin position="344"/>
        <end position="364"/>
    </location>
</feature>
<feature type="transmembrane region" description="Helical" evidence="1">
    <location>
        <begin position="438"/>
        <end position="462"/>
    </location>
</feature>
<evidence type="ECO:0000313" key="3">
    <source>
        <dbReference type="Proteomes" id="UP000319383"/>
    </source>
</evidence>
<feature type="transmembrane region" description="Helical" evidence="1">
    <location>
        <begin position="116"/>
        <end position="138"/>
    </location>
</feature>
<protein>
    <submittedName>
        <fullName evidence="2">Uncharacterized protein</fullName>
    </submittedName>
</protein>
<dbReference type="KEGG" id="sdyn:Mal52_44140"/>
<feature type="transmembrane region" description="Helical" evidence="1">
    <location>
        <begin position="150"/>
        <end position="168"/>
    </location>
</feature>
<dbReference type="AlphaFoldDB" id="A0A517ZTV9"/>
<name>A0A517ZTV9_9PLAN</name>
<gene>
    <name evidence="2" type="ORF">Mal52_44140</name>
</gene>
<keyword evidence="1" id="KW-0812">Transmembrane</keyword>
<feature type="transmembrane region" description="Helical" evidence="1">
    <location>
        <begin position="278"/>
        <end position="300"/>
    </location>
</feature>
<keyword evidence="3" id="KW-1185">Reference proteome</keyword>